<feature type="compositionally biased region" description="Basic and acidic residues" evidence="1">
    <location>
        <begin position="50"/>
        <end position="72"/>
    </location>
</feature>
<name>A0A942T056_9BACI</name>
<dbReference type="EMBL" id="JAGYPE010000003">
    <property type="protein sequence ID" value="MBS4183720.1"/>
    <property type="molecule type" value="Genomic_DNA"/>
</dbReference>
<evidence type="ECO:0000256" key="1">
    <source>
        <dbReference type="SAM" id="MobiDB-lite"/>
    </source>
</evidence>
<organism evidence="2">
    <name type="scientific">Neobacillus citreus</name>
    <dbReference type="NCBI Taxonomy" id="2833578"/>
    <lineage>
        <taxon>Bacteria</taxon>
        <taxon>Bacillati</taxon>
        <taxon>Bacillota</taxon>
        <taxon>Bacilli</taxon>
        <taxon>Bacillales</taxon>
        <taxon>Bacillaceae</taxon>
        <taxon>Neobacillus</taxon>
    </lineage>
</organism>
<reference evidence="2" key="1">
    <citation type="submission" date="2021-05" db="EMBL/GenBank/DDBJ databases">
        <title>Novel Bacillus species.</title>
        <authorList>
            <person name="Liu G."/>
        </authorList>
    </citation>
    <scope>NUCLEOTIDE SEQUENCE</scope>
    <source>
        <strain evidence="2">FJAT-50051</strain>
    </source>
</reference>
<comment type="caution">
    <text evidence="2">The sequence shown here is derived from an EMBL/GenBank/DDBJ whole genome shotgun (WGS) entry which is preliminary data.</text>
</comment>
<proteinExistence type="predicted"/>
<sequence>MSEALNANVRMQAIRDAARAAATAELDRIVGRDRTAYDAASAAHAAATARVREARAHRDSLSDSRRNPETGRPRRARGVPIDEWEAAHDDVAAAEAADRVTATRSTEAYAALQRQRPANLATAAAAASDALNVHLDALPEAMRAAVEHLEAIRALSSLAGRPITSTVGGDPIAAVDQLVPAIAAALRTGQAERATLAAQVSRRSDRVGVQVTTPSTPHSSVNLDELNARLAARK</sequence>
<protein>
    <submittedName>
        <fullName evidence="2">Uncharacterized protein</fullName>
    </submittedName>
</protein>
<feature type="region of interest" description="Disordered" evidence="1">
    <location>
        <begin position="48"/>
        <end position="83"/>
    </location>
</feature>
<accession>A0A942T056</accession>
<gene>
    <name evidence="2" type="ORF">KHB02_20215</name>
</gene>
<evidence type="ECO:0000313" key="2">
    <source>
        <dbReference type="EMBL" id="MBS4183720.1"/>
    </source>
</evidence>
<dbReference type="AlphaFoldDB" id="A0A942T056"/>